<dbReference type="Proteomes" id="UP000238916">
    <property type="component" value="Unassembled WGS sequence"/>
</dbReference>
<evidence type="ECO:0000313" key="1">
    <source>
        <dbReference type="EMBL" id="SPF53018.1"/>
    </source>
</evidence>
<protein>
    <submittedName>
        <fullName evidence="1">Uncharacterized protein</fullName>
    </submittedName>
</protein>
<sequence length="45" mass="5052">MVNLDLISQVLNLDSLLEFGYGHMGPEMQYIRDVGLNRSSCLPIV</sequence>
<name>A0A2U3LMB5_9FIRM</name>
<accession>A0A2U3LMB5</accession>
<dbReference type="EMBL" id="OMOF01000589">
    <property type="protein sequence ID" value="SPF53018.1"/>
    <property type="molecule type" value="Genomic_DNA"/>
</dbReference>
<dbReference type="AlphaFoldDB" id="A0A2U3LMB5"/>
<organism evidence="1 2">
    <name type="scientific">Candidatus Desulfosporosinus infrequens</name>
    <dbReference type="NCBI Taxonomy" id="2043169"/>
    <lineage>
        <taxon>Bacteria</taxon>
        <taxon>Bacillati</taxon>
        <taxon>Bacillota</taxon>
        <taxon>Clostridia</taxon>
        <taxon>Eubacteriales</taxon>
        <taxon>Desulfitobacteriaceae</taxon>
        <taxon>Desulfosporosinus</taxon>
    </lineage>
</organism>
<proteinExistence type="predicted"/>
<gene>
    <name evidence="1" type="ORF">SBF1_6290001</name>
</gene>
<reference evidence="2" key="1">
    <citation type="submission" date="2018-02" db="EMBL/GenBank/DDBJ databases">
        <authorList>
            <person name="Hausmann B."/>
        </authorList>
    </citation>
    <scope>NUCLEOTIDE SEQUENCE [LARGE SCALE GENOMIC DNA]</scope>
    <source>
        <strain evidence="2">Peat soil MAG SbF1</strain>
    </source>
</reference>
<evidence type="ECO:0000313" key="2">
    <source>
        <dbReference type="Proteomes" id="UP000238916"/>
    </source>
</evidence>